<evidence type="ECO:0000313" key="3">
    <source>
        <dbReference type="EMBL" id="MBU5334836.1"/>
    </source>
</evidence>
<dbReference type="EMBL" id="JAHLOQ010000001">
    <property type="protein sequence ID" value="MBU5334836.1"/>
    <property type="molecule type" value="Genomic_DNA"/>
</dbReference>
<accession>A0ABS6DSL6</accession>
<evidence type="ECO:0008006" key="5">
    <source>
        <dbReference type="Google" id="ProtNLM"/>
    </source>
</evidence>
<protein>
    <recommendedName>
        <fullName evidence="5">MORN repeat protein</fullName>
    </recommendedName>
</protein>
<keyword evidence="2" id="KW-0175">Coiled coil</keyword>
<evidence type="ECO:0000256" key="2">
    <source>
        <dbReference type="SAM" id="Coils"/>
    </source>
</evidence>
<dbReference type="Proteomes" id="UP001196301">
    <property type="component" value="Unassembled WGS sequence"/>
</dbReference>
<proteinExistence type="predicted"/>
<dbReference type="PANTHER" id="PTHR23084:SF263">
    <property type="entry name" value="MORN REPEAT-CONTAINING PROTEIN 1"/>
    <property type="match status" value="1"/>
</dbReference>
<evidence type="ECO:0000313" key="4">
    <source>
        <dbReference type="Proteomes" id="UP001196301"/>
    </source>
</evidence>
<dbReference type="Pfam" id="PF02493">
    <property type="entry name" value="MORN"/>
    <property type="match status" value="8"/>
</dbReference>
<dbReference type="InterPro" id="IPR003409">
    <property type="entry name" value="MORN"/>
</dbReference>
<dbReference type="RefSeq" id="WP_216568010.1">
    <property type="nucleotide sequence ID" value="NZ_JAHLOQ010000001.1"/>
</dbReference>
<dbReference type="SMART" id="SM00698">
    <property type="entry name" value="MORN"/>
    <property type="match status" value="7"/>
</dbReference>
<evidence type="ECO:0000256" key="1">
    <source>
        <dbReference type="ARBA" id="ARBA00022737"/>
    </source>
</evidence>
<keyword evidence="4" id="KW-1185">Reference proteome</keyword>
<organism evidence="3 4">
    <name type="scientific">Intestinibacter bartlettii</name>
    <dbReference type="NCBI Taxonomy" id="261299"/>
    <lineage>
        <taxon>Bacteria</taxon>
        <taxon>Bacillati</taxon>
        <taxon>Bacillota</taxon>
        <taxon>Clostridia</taxon>
        <taxon>Peptostreptococcales</taxon>
        <taxon>Peptostreptococcaceae</taxon>
        <taxon>Intestinibacter</taxon>
    </lineage>
</organism>
<reference evidence="3 4" key="1">
    <citation type="submission" date="2021-06" db="EMBL/GenBank/DDBJ databases">
        <authorList>
            <person name="Sun Q."/>
            <person name="Li D."/>
        </authorList>
    </citation>
    <scope>NUCLEOTIDE SEQUENCE [LARGE SCALE GENOMIC DNA]</scope>
    <source>
        <strain evidence="3 4">N19</strain>
    </source>
</reference>
<keyword evidence="1" id="KW-0677">Repeat</keyword>
<comment type="caution">
    <text evidence="3">The sequence shown here is derived from an EMBL/GenBank/DDBJ whole genome shotgun (WGS) entry which is preliminary data.</text>
</comment>
<dbReference type="PANTHER" id="PTHR23084">
    <property type="entry name" value="PHOSPHATIDYLINOSITOL-4-PHOSPHATE 5-KINASE RELATED"/>
    <property type="match status" value="1"/>
</dbReference>
<feature type="coiled-coil region" evidence="2">
    <location>
        <begin position="11"/>
        <end position="53"/>
    </location>
</feature>
<name>A0ABS6DSL6_9FIRM</name>
<sequence length="268" mass="30827">MNDTKNNVAIYNDYLKSINEVKRKVRNAQNIKRKALKKDIKASEEDVELIEKRALTDEKIDFNCNSVKIYCFSNGDKYIGKIKDAQMNGIGVYSFFTEDERILEYAGEFKNNLKDGSGQYIFPNGNIYTGIFKDDVREGVGQIIYANGDEYIGNFKNGKKNGKGIFKWSDGCMYYGDYKDNKMDGDGSCYNQSGVLIYEGTWKANQIHGFGTYIWSDNKKYIGEFRNGKKHGFGKFYLDGELVYEGTWKFDKPSIFGRSLEEIFTVKF</sequence>
<gene>
    <name evidence="3" type="ORF">KQI20_00155</name>
</gene>